<protein>
    <recommendedName>
        <fullName evidence="3">General transcription factor II-I repeat domain-containing protein 2</fullName>
    </recommendedName>
</protein>
<reference evidence="1" key="1">
    <citation type="journal article" date="2020" name="G3 (Bethesda)">
        <title>High-Quality Assemblies for Three Invasive Social Wasps from the &lt;i&gt;Vespula&lt;/i&gt; Genus.</title>
        <authorList>
            <person name="Harrop T.W.R."/>
            <person name="Guhlin J."/>
            <person name="McLaughlin G.M."/>
            <person name="Permina E."/>
            <person name="Stockwell P."/>
            <person name="Gilligan J."/>
            <person name="Le Lec M.F."/>
            <person name="Gruber M.A.M."/>
            <person name="Quinn O."/>
            <person name="Lovegrove M."/>
            <person name="Duncan E.J."/>
            <person name="Remnant E.J."/>
            <person name="Van Eeckhoven J."/>
            <person name="Graham B."/>
            <person name="Knapp R.A."/>
            <person name="Langford K.W."/>
            <person name="Kronenberg Z."/>
            <person name="Press M.O."/>
            <person name="Eacker S.M."/>
            <person name="Wilson-Rankin E.E."/>
            <person name="Purcell J."/>
            <person name="Lester P.J."/>
            <person name="Dearden P.K."/>
        </authorList>
    </citation>
    <scope>NUCLEOTIDE SEQUENCE</scope>
    <source>
        <strain evidence="1">Linc-1</strain>
    </source>
</reference>
<sequence>MTITCRIEDIDENIWKQLQENLKLFTVFSIISDESTDICDRAQLLMFIRGATENFMIFEELLSMESLQDRTRRCLLCINYKATAKFKKVLCW</sequence>
<accession>A0A834JK90</accession>
<dbReference type="PANTHER" id="PTHR45913:SF21">
    <property type="entry name" value="DUF4371 DOMAIN-CONTAINING PROTEIN"/>
    <property type="match status" value="1"/>
</dbReference>
<evidence type="ECO:0000313" key="1">
    <source>
        <dbReference type="EMBL" id="KAF7388677.1"/>
    </source>
</evidence>
<organism evidence="1 2">
    <name type="scientific">Vespula germanica</name>
    <name type="common">German yellow jacket</name>
    <name type="synonym">Paravespula germanica</name>
    <dbReference type="NCBI Taxonomy" id="30212"/>
    <lineage>
        <taxon>Eukaryota</taxon>
        <taxon>Metazoa</taxon>
        <taxon>Ecdysozoa</taxon>
        <taxon>Arthropoda</taxon>
        <taxon>Hexapoda</taxon>
        <taxon>Insecta</taxon>
        <taxon>Pterygota</taxon>
        <taxon>Neoptera</taxon>
        <taxon>Endopterygota</taxon>
        <taxon>Hymenoptera</taxon>
        <taxon>Apocrita</taxon>
        <taxon>Aculeata</taxon>
        <taxon>Vespoidea</taxon>
        <taxon>Vespidae</taxon>
        <taxon>Vespinae</taxon>
        <taxon>Vespula</taxon>
    </lineage>
</organism>
<comment type="caution">
    <text evidence="1">The sequence shown here is derived from an EMBL/GenBank/DDBJ whole genome shotgun (WGS) entry which is preliminary data.</text>
</comment>
<dbReference type="EMBL" id="JACSDZ010000013">
    <property type="protein sequence ID" value="KAF7388677.1"/>
    <property type="molecule type" value="Genomic_DNA"/>
</dbReference>
<keyword evidence="2" id="KW-1185">Reference proteome</keyword>
<gene>
    <name evidence="1" type="ORF">HZH68_012619</name>
</gene>
<dbReference type="Proteomes" id="UP000617340">
    <property type="component" value="Unassembled WGS sequence"/>
</dbReference>
<dbReference type="PANTHER" id="PTHR45913">
    <property type="entry name" value="EPM2A-INTERACTING PROTEIN 1"/>
    <property type="match status" value="1"/>
</dbReference>
<proteinExistence type="predicted"/>
<evidence type="ECO:0000313" key="2">
    <source>
        <dbReference type="Proteomes" id="UP000617340"/>
    </source>
</evidence>
<evidence type="ECO:0008006" key="3">
    <source>
        <dbReference type="Google" id="ProtNLM"/>
    </source>
</evidence>
<name>A0A834JK90_VESGE</name>
<dbReference type="AlphaFoldDB" id="A0A834JK90"/>